<gene>
    <name evidence="9" type="ordered locus">CJA_3409</name>
</gene>
<organism evidence="9 10">
    <name type="scientific">Cellvibrio japonicus (strain Ueda107)</name>
    <name type="common">Pseudomonas fluorescens subsp. cellulosa</name>
    <dbReference type="NCBI Taxonomy" id="498211"/>
    <lineage>
        <taxon>Bacteria</taxon>
        <taxon>Pseudomonadati</taxon>
        <taxon>Pseudomonadota</taxon>
        <taxon>Gammaproteobacteria</taxon>
        <taxon>Cellvibrionales</taxon>
        <taxon>Cellvibrionaceae</taxon>
        <taxon>Cellvibrio</taxon>
    </lineage>
</organism>
<dbReference type="AlphaFoldDB" id="B3PF95"/>
<evidence type="ECO:0000256" key="3">
    <source>
        <dbReference type="ARBA" id="ARBA00022679"/>
    </source>
</evidence>
<dbReference type="EMBL" id="CP000934">
    <property type="protein sequence ID" value="ACE83251.1"/>
    <property type="molecule type" value="Genomic_DNA"/>
</dbReference>
<feature type="transmembrane region" description="Helical" evidence="7">
    <location>
        <begin position="144"/>
        <end position="164"/>
    </location>
</feature>
<feature type="transmembrane region" description="Helical" evidence="7">
    <location>
        <begin position="341"/>
        <end position="358"/>
    </location>
</feature>
<dbReference type="RefSeq" id="WP_012488985.1">
    <property type="nucleotide sequence ID" value="NC_010995.1"/>
</dbReference>
<evidence type="ECO:0000313" key="9">
    <source>
        <dbReference type="EMBL" id="ACE83251.1"/>
    </source>
</evidence>
<feature type="transmembrane region" description="Helical" evidence="7">
    <location>
        <begin position="7"/>
        <end position="26"/>
    </location>
</feature>
<dbReference type="OrthoDB" id="7107781at2"/>
<evidence type="ECO:0000313" key="10">
    <source>
        <dbReference type="Proteomes" id="UP000001036"/>
    </source>
</evidence>
<dbReference type="GO" id="GO:0016020">
    <property type="term" value="C:membrane"/>
    <property type="evidence" value="ECO:0007669"/>
    <property type="project" value="InterPro"/>
</dbReference>
<evidence type="ECO:0000256" key="5">
    <source>
        <dbReference type="ARBA" id="ARBA00022989"/>
    </source>
</evidence>
<keyword evidence="6 7" id="KW-0472">Membrane</keyword>
<evidence type="ECO:0000256" key="1">
    <source>
        <dbReference type="ARBA" id="ARBA00004127"/>
    </source>
</evidence>
<dbReference type="HOGENOM" id="CLU_494089_0_0_6"/>
<evidence type="ECO:0000256" key="6">
    <source>
        <dbReference type="ARBA" id="ARBA00023136"/>
    </source>
</evidence>
<evidence type="ECO:0000256" key="2">
    <source>
        <dbReference type="ARBA" id="ARBA00022676"/>
    </source>
</evidence>
<feature type="transmembrane region" description="Helical" evidence="7">
    <location>
        <begin position="239"/>
        <end position="262"/>
    </location>
</feature>
<reference evidence="9 10" key="1">
    <citation type="journal article" date="2008" name="J. Bacteriol.">
        <title>Insights into plant cell wall degradation from the genome sequence of the soil bacterium Cellvibrio japonicus.</title>
        <authorList>
            <person name="Deboy R.T."/>
            <person name="Mongodin E.F."/>
            <person name="Fouts D.E."/>
            <person name="Tailford L.E."/>
            <person name="Khouri H."/>
            <person name="Emerson J.B."/>
            <person name="Mohamoud Y."/>
            <person name="Watkins K."/>
            <person name="Henrissat B."/>
            <person name="Gilbert H.J."/>
            <person name="Nelson K.E."/>
        </authorList>
    </citation>
    <scope>NUCLEOTIDE SEQUENCE [LARGE SCALE GENOMIC DNA]</scope>
    <source>
        <strain evidence="9 10">Ueda107</strain>
    </source>
</reference>
<dbReference type="InterPro" id="IPR003342">
    <property type="entry name" value="ArnT-like_N"/>
</dbReference>
<feature type="transmembrane region" description="Helical" evidence="7">
    <location>
        <begin position="317"/>
        <end position="334"/>
    </location>
</feature>
<dbReference type="GO" id="GO:0000030">
    <property type="term" value="F:mannosyltransferase activity"/>
    <property type="evidence" value="ECO:0007669"/>
    <property type="project" value="InterPro"/>
</dbReference>
<feature type="transmembrane region" description="Helical" evidence="7">
    <location>
        <begin position="193"/>
        <end position="219"/>
    </location>
</feature>
<feature type="transmembrane region" description="Helical" evidence="7">
    <location>
        <begin position="283"/>
        <end position="305"/>
    </location>
</feature>
<accession>B3PF95</accession>
<feature type="transmembrane region" description="Helical" evidence="7">
    <location>
        <begin position="113"/>
        <end position="132"/>
    </location>
</feature>
<dbReference type="eggNOG" id="COG1807">
    <property type="taxonomic scope" value="Bacteria"/>
</dbReference>
<dbReference type="STRING" id="498211.CJA_3409"/>
<keyword evidence="2" id="KW-0328">Glycosyltransferase</keyword>
<dbReference type="Proteomes" id="UP000001036">
    <property type="component" value="Chromosome"/>
</dbReference>
<dbReference type="GO" id="GO:0012505">
    <property type="term" value="C:endomembrane system"/>
    <property type="evidence" value="ECO:0007669"/>
    <property type="project" value="UniProtKB-SubCell"/>
</dbReference>
<dbReference type="Pfam" id="PF02366">
    <property type="entry name" value="PMT"/>
    <property type="match status" value="1"/>
</dbReference>
<dbReference type="GO" id="GO:0006493">
    <property type="term" value="P:protein O-linked glycosylation"/>
    <property type="evidence" value="ECO:0007669"/>
    <property type="project" value="InterPro"/>
</dbReference>
<comment type="subcellular location">
    <subcellularLocation>
        <location evidence="1">Endomembrane system</location>
        <topology evidence="1">Multi-pass membrane protein</topology>
    </subcellularLocation>
</comment>
<evidence type="ECO:0000256" key="7">
    <source>
        <dbReference type="SAM" id="Phobius"/>
    </source>
</evidence>
<keyword evidence="5 7" id="KW-1133">Transmembrane helix</keyword>
<keyword evidence="3" id="KW-0808">Transferase</keyword>
<sequence>MQKQTPHLWLWSLALLAGFYLLSLYFKLPLLYIGAPYTTIDDNTLYEAAFLVWFGEAPPQRTYVESWLAGISVLLTYLGHLIGTNQLDQIGLNVVADAYRLFTEQPDPFVHNYRLLMLAIDLSSAGLVYLLALQLLEQNPRKHWYATLASGLFLLSYNSIWCYLVARPDTATAFFSLIGFICYYRSEFGKHLLWLIATAIALGIATGFKLHAAMAAVFITLDLWRHHGLRHGLLTMLGFSSLALVTFLVATGSTLFDPLLYIKLRALNIKDDASPWIQWGEQIRVVFEGTGWLIIPLLASILWHFRANAATKIPEKIKSALFISGLFILVFMSIRQLRAYWMLPALPLFYVVAVYQLSQFRLKSLQFSIALLLLGIFSFQCLQQVKSFEDARYNEMQDWVKNNVAPDEPIYIIGYDTLFLPCNNECLGHRKYVLERLLQQALADDEPFTLRHIRLWEERARLKLIDMLNATSTTGYSYYGFNQTPADILSEQLPVSAWQYVFIMPNFDRPGVDQLVARIKTEFDYVTRVHAPGGKAGTGGLPYDIYKRKLP</sequence>
<feature type="domain" description="ArnT-like N-terminal" evidence="8">
    <location>
        <begin position="127"/>
        <end position="237"/>
    </location>
</feature>
<evidence type="ECO:0000256" key="4">
    <source>
        <dbReference type="ARBA" id="ARBA00022692"/>
    </source>
</evidence>
<dbReference type="KEGG" id="cja:CJA_3409"/>
<keyword evidence="10" id="KW-1185">Reference proteome</keyword>
<keyword evidence="4 7" id="KW-0812">Transmembrane</keyword>
<name>B3PF95_CELJU</name>
<proteinExistence type="predicted"/>
<protein>
    <submittedName>
        <fullName evidence="9">Putative membrane protein</fullName>
    </submittedName>
</protein>
<evidence type="ECO:0000259" key="8">
    <source>
        <dbReference type="Pfam" id="PF02366"/>
    </source>
</evidence>